<feature type="binding site" description="covalent" evidence="6">
    <location>
        <position position="58"/>
    </location>
    <ligand>
        <name>heme c</name>
        <dbReference type="ChEBI" id="CHEBI:61717"/>
    </ligand>
</feature>
<keyword evidence="2 6" id="KW-0349">Heme</keyword>
<feature type="binding site" description="covalent" evidence="6">
    <location>
        <position position="103"/>
    </location>
    <ligand>
        <name>heme c</name>
        <dbReference type="ChEBI" id="CHEBI:61717"/>
    </ligand>
</feature>
<feature type="region of interest" description="Disordered" evidence="7">
    <location>
        <begin position="19"/>
        <end position="42"/>
    </location>
</feature>
<dbReference type="RefSeq" id="WP_072835314.1">
    <property type="nucleotide sequence ID" value="NZ_FQUU01000008.1"/>
</dbReference>
<sequence>MKKTILLFSLIAIISSCGNNNESKKDSKPAEQTSTKAENPEVEKGLNLVAKSDCLTCHQVETKATGPAYIDVAAKYPANDAVIDSLSDKIIKGGAGNWGTIPMVAHPQVSKDDAKAMVTYILSLKK</sequence>
<evidence type="ECO:0000256" key="4">
    <source>
        <dbReference type="ARBA" id="ARBA00022982"/>
    </source>
</evidence>
<evidence type="ECO:0000256" key="7">
    <source>
        <dbReference type="SAM" id="MobiDB-lite"/>
    </source>
</evidence>
<dbReference type="STRING" id="1121884.SAMN02745131_02125"/>
<keyword evidence="3 6" id="KW-0479">Metal-binding</keyword>
<evidence type="ECO:0000256" key="5">
    <source>
        <dbReference type="ARBA" id="ARBA00023004"/>
    </source>
</evidence>
<evidence type="ECO:0000313" key="10">
    <source>
        <dbReference type="Proteomes" id="UP000184048"/>
    </source>
</evidence>
<dbReference type="GO" id="GO:0020037">
    <property type="term" value="F:heme binding"/>
    <property type="evidence" value="ECO:0007669"/>
    <property type="project" value="InterPro"/>
</dbReference>
<dbReference type="OrthoDB" id="9814063at2"/>
<keyword evidence="1" id="KW-0813">Transport</keyword>
<dbReference type="EMBL" id="FQUU01000008">
    <property type="protein sequence ID" value="SHF25011.1"/>
    <property type="molecule type" value="Genomic_DNA"/>
</dbReference>
<dbReference type="GO" id="GO:0009055">
    <property type="term" value="F:electron transfer activity"/>
    <property type="evidence" value="ECO:0007669"/>
    <property type="project" value="InterPro"/>
</dbReference>
<protein>
    <submittedName>
        <fullName evidence="9">Cytochrome c</fullName>
    </submittedName>
</protein>
<dbReference type="InterPro" id="IPR009056">
    <property type="entry name" value="Cyt_c-like_dom"/>
</dbReference>
<evidence type="ECO:0000256" key="6">
    <source>
        <dbReference type="PIRSR" id="PIRSR602324-1"/>
    </source>
</evidence>
<dbReference type="SUPFAM" id="SSF46626">
    <property type="entry name" value="Cytochrome c"/>
    <property type="match status" value="1"/>
</dbReference>
<dbReference type="PROSITE" id="PS51007">
    <property type="entry name" value="CYTC"/>
    <property type="match status" value="1"/>
</dbReference>
<dbReference type="GO" id="GO:0005506">
    <property type="term" value="F:iron ion binding"/>
    <property type="evidence" value="ECO:0007669"/>
    <property type="project" value="InterPro"/>
</dbReference>
<dbReference type="Gene3D" id="1.10.760.10">
    <property type="entry name" value="Cytochrome c-like domain"/>
    <property type="match status" value="1"/>
</dbReference>
<gene>
    <name evidence="9" type="ORF">SAMN02745131_02125</name>
</gene>
<evidence type="ECO:0000259" key="8">
    <source>
        <dbReference type="PROSITE" id="PS51007"/>
    </source>
</evidence>
<organism evidence="9 10">
    <name type="scientific">Flavisolibacter ginsengisoli DSM 18119</name>
    <dbReference type="NCBI Taxonomy" id="1121884"/>
    <lineage>
        <taxon>Bacteria</taxon>
        <taxon>Pseudomonadati</taxon>
        <taxon>Bacteroidota</taxon>
        <taxon>Chitinophagia</taxon>
        <taxon>Chitinophagales</taxon>
        <taxon>Chitinophagaceae</taxon>
        <taxon>Flavisolibacter</taxon>
    </lineage>
</organism>
<evidence type="ECO:0000256" key="1">
    <source>
        <dbReference type="ARBA" id="ARBA00022448"/>
    </source>
</evidence>
<dbReference type="PRINTS" id="PR00606">
    <property type="entry name" value="CYTCHROMECID"/>
</dbReference>
<dbReference type="Pfam" id="PF00034">
    <property type="entry name" value="Cytochrom_C"/>
    <property type="match status" value="1"/>
</dbReference>
<dbReference type="InterPro" id="IPR002324">
    <property type="entry name" value="Cyt_c_ID"/>
</dbReference>
<proteinExistence type="predicted"/>
<dbReference type="InterPro" id="IPR036909">
    <property type="entry name" value="Cyt_c-like_dom_sf"/>
</dbReference>
<evidence type="ECO:0000256" key="2">
    <source>
        <dbReference type="ARBA" id="ARBA00022617"/>
    </source>
</evidence>
<feature type="binding site" description="covalent" evidence="6">
    <location>
        <position position="54"/>
    </location>
    <ligand>
        <name>heme c</name>
        <dbReference type="ChEBI" id="CHEBI:61717"/>
    </ligand>
</feature>
<evidence type="ECO:0000313" key="9">
    <source>
        <dbReference type="EMBL" id="SHF25011.1"/>
    </source>
</evidence>
<dbReference type="PROSITE" id="PS51257">
    <property type="entry name" value="PROKAR_LIPOPROTEIN"/>
    <property type="match status" value="1"/>
</dbReference>
<accession>A0A1M5A408</accession>
<keyword evidence="4" id="KW-0249">Electron transport</keyword>
<keyword evidence="5 6" id="KW-0408">Iron</keyword>
<evidence type="ECO:0000256" key="3">
    <source>
        <dbReference type="ARBA" id="ARBA00022723"/>
    </source>
</evidence>
<dbReference type="Proteomes" id="UP000184048">
    <property type="component" value="Unassembled WGS sequence"/>
</dbReference>
<comment type="PTM">
    <text evidence="6">Binds 1 heme c group covalently per subunit.</text>
</comment>
<name>A0A1M5A408_9BACT</name>
<reference evidence="9 10" key="1">
    <citation type="submission" date="2016-11" db="EMBL/GenBank/DDBJ databases">
        <authorList>
            <person name="Jaros S."/>
            <person name="Januszkiewicz K."/>
            <person name="Wedrychowicz H."/>
        </authorList>
    </citation>
    <scope>NUCLEOTIDE SEQUENCE [LARGE SCALE GENOMIC DNA]</scope>
    <source>
        <strain evidence="9 10">DSM 18119</strain>
    </source>
</reference>
<keyword evidence="10" id="KW-1185">Reference proteome</keyword>
<dbReference type="AlphaFoldDB" id="A0A1M5A408"/>
<feature type="domain" description="Cytochrome c" evidence="8">
    <location>
        <begin position="40"/>
        <end position="125"/>
    </location>
</feature>